<dbReference type="STRING" id="1817864.A2Z21_08305"/>
<dbReference type="CDD" id="cd06261">
    <property type="entry name" value="TM_PBP2"/>
    <property type="match status" value="2"/>
</dbReference>
<organism evidence="10 11">
    <name type="scientific">Fraserbacteria sp. (strain RBG_16_55_9)</name>
    <dbReference type="NCBI Taxonomy" id="1817864"/>
    <lineage>
        <taxon>Bacteria</taxon>
        <taxon>Candidatus Fraseribacteriota</taxon>
    </lineage>
</organism>
<feature type="domain" description="ABC transmembrane type-1" evidence="9">
    <location>
        <begin position="57"/>
        <end position="264"/>
    </location>
</feature>
<reference evidence="10 11" key="1">
    <citation type="journal article" date="2016" name="Nat. Commun.">
        <title>Thousands of microbial genomes shed light on interconnected biogeochemical processes in an aquifer system.</title>
        <authorList>
            <person name="Anantharaman K."/>
            <person name="Brown C.T."/>
            <person name="Hug L.A."/>
            <person name="Sharon I."/>
            <person name="Castelle C.J."/>
            <person name="Probst A.J."/>
            <person name="Thomas B.C."/>
            <person name="Singh A."/>
            <person name="Wilkins M.J."/>
            <person name="Karaoz U."/>
            <person name="Brodie E.L."/>
            <person name="Williams K.H."/>
            <person name="Hubbard S.S."/>
            <person name="Banfield J.F."/>
        </authorList>
    </citation>
    <scope>NUCLEOTIDE SEQUENCE [LARGE SCALE GENOMIC DNA]</scope>
    <source>
        <strain evidence="11">RBG_16_55_9</strain>
    </source>
</reference>
<dbReference type="Proteomes" id="UP000179157">
    <property type="component" value="Unassembled WGS sequence"/>
</dbReference>
<feature type="transmembrane region" description="Helical" evidence="8">
    <location>
        <begin position="7"/>
        <end position="25"/>
    </location>
</feature>
<feature type="transmembrane region" description="Helical" evidence="8">
    <location>
        <begin position="424"/>
        <end position="445"/>
    </location>
</feature>
<evidence type="ECO:0000256" key="5">
    <source>
        <dbReference type="ARBA" id="ARBA00022692"/>
    </source>
</evidence>
<dbReference type="GO" id="GO:0005886">
    <property type="term" value="C:plasma membrane"/>
    <property type="evidence" value="ECO:0007669"/>
    <property type="project" value="UniProtKB-SubCell"/>
</dbReference>
<proteinExistence type="inferred from homology"/>
<feature type="transmembrane region" description="Helical" evidence="8">
    <location>
        <begin position="485"/>
        <end position="508"/>
    </location>
</feature>
<evidence type="ECO:0000256" key="1">
    <source>
        <dbReference type="ARBA" id="ARBA00004429"/>
    </source>
</evidence>
<feature type="transmembrane region" description="Helical" evidence="8">
    <location>
        <begin position="528"/>
        <end position="549"/>
    </location>
</feature>
<evidence type="ECO:0000256" key="8">
    <source>
        <dbReference type="RuleBase" id="RU363032"/>
    </source>
</evidence>
<dbReference type="AlphaFoldDB" id="A0A1F5UUU0"/>
<feature type="transmembrane region" description="Helical" evidence="8">
    <location>
        <begin position="397"/>
        <end position="418"/>
    </location>
</feature>
<comment type="similarity">
    <text evidence="8">Belongs to the binding-protein-dependent transport system permease family.</text>
</comment>
<dbReference type="EMBL" id="MFGX01000069">
    <property type="protein sequence ID" value="OGF54928.1"/>
    <property type="molecule type" value="Genomic_DNA"/>
</dbReference>
<gene>
    <name evidence="10" type="ORF">A2Z21_08305</name>
</gene>
<feature type="transmembrane region" description="Helical" evidence="8">
    <location>
        <begin position="64"/>
        <end position="85"/>
    </location>
</feature>
<evidence type="ECO:0000256" key="4">
    <source>
        <dbReference type="ARBA" id="ARBA00022519"/>
    </source>
</evidence>
<sequence>MPRAGRAALIALPLFFLGLFFYYPLAGLVMRGLTGPAGVSLSQLTRIFSDGYLRHVLLFTVEQALLSTLASVILGFFLAYLLTAYDFPGKRLLRSLLIVPFALPAITVALGFILVFGNSGILNRWLMTLFHVQSPPLPILYSLQGILLAHAFYNAPIVARFVAAAWERIAPDYEESARALGAPRWRVFSDITLPMLMPALISGATIVFIYCFLSFPIVLTLGGARFSTIEVEIYRRAIIQIDSNGAAALATVELLIALLFTMSYLRAERYYARHLRLTTHRPTRPLFTGLSSLARPSHWLIYAFLALSALLFIGPIAAVVVDSFTRTWQNQTIFTLDWYRAILQPSYSALIASSPLQSVGNSLSFAGVTMGLALTLGTILSVALARRRFAGRGWIETLAMAPIAISGVAWGLALLWAFVRPPLALSGTWGAIVIAHTALAIPFVIRAIRPELERLEVHLVEAARSLGASRARATRDIVLPLIRGGLLNAAVFAFAISIAETSATIMLAQPGLLTMPVAVYYLLASRQFGAASAMSVLLIAVITLSFVLVDRLGERTLRGGKV</sequence>
<comment type="caution">
    <text evidence="10">The sequence shown here is derived from an EMBL/GenBank/DDBJ whole genome shotgun (WGS) entry which is preliminary data.</text>
</comment>
<feature type="transmembrane region" description="Helical" evidence="8">
    <location>
        <begin position="139"/>
        <end position="159"/>
    </location>
</feature>
<evidence type="ECO:0000313" key="11">
    <source>
        <dbReference type="Proteomes" id="UP000179157"/>
    </source>
</evidence>
<keyword evidence="4" id="KW-0997">Cell inner membrane</keyword>
<evidence type="ECO:0000256" key="2">
    <source>
        <dbReference type="ARBA" id="ARBA00022448"/>
    </source>
</evidence>
<feature type="transmembrane region" description="Helical" evidence="8">
    <location>
        <begin position="246"/>
        <end position="265"/>
    </location>
</feature>
<dbReference type="InterPro" id="IPR000515">
    <property type="entry name" value="MetI-like"/>
</dbReference>
<dbReference type="SUPFAM" id="SSF161098">
    <property type="entry name" value="MetI-like"/>
    <property type="match status" value="2"/>
</dbReference>
<dbReference type="GO" id="GO:0055085">
    <property type="term" value="P:transmembrane transport"/>
    <property type="evidence" value="ECO:0007669"/>
    <property type="project" value="InterPro"/>
</dbReference>
<evidence type="ECO:0000256" key="3">
    <source>
        <dbReference type="ARBA" id="ARBA00022475"/>
    </source>
</evidence>
<accession>A0A1F5UUU0</accession>
<dbReference type="PROSITE" id="PS50928">
    <property type="entry name" value="ABC_TM1"/>
    <property type="match status" value="2"/>
</dbReference>
<feature type="transmembrane region" description="Helical" evidence="8">
    <location>
        <begin position="97"/>
        <end position="119"/>
    </location>
</feature>
<dbReference type="Pfam" id="PF00528">
    <property type="entry name" value="BPD_transp_1"/>
    <property type="match status" value="2"/>
</dbReference>
<feature type="transmembrane region" description="Helical" evidence="8">
    <location>
        <begin position="299"/>
        <end position="321"/>
    </location>
</feature>
<evidence type="ECO:0000256" key="7">
    <source>
        <dbReference type="ARBA" id="ARBA00023136"/>
    </source>
</evidence>
<name>A0A1F5UUU0_FRAXR</name>
<keyword evidence="7 8" id="KW-0472">Membrane</keyword>
<keyword evidence="6 8" id="KW-1133">Transmembrane helix</keyword>
<evidence type="ECO:0000313" key="10">
    <source>
        <dbReference type="EMBL" id="OGF54928.1"/>
    </source>
</evidence>
<dbReference type="InterPro" id="IPR035906">
    <property type="entry name" value="MetI-like_sf"/>
</dbReference>
<evidence type="ECO:0000259" key="9">
    <source>
        <dbReference type="PROSITE" id="PS50928"/>
    </source>
</evidence>
<keyword evidence="5 8" id="KW-0812">Transmembrane</keyword>
<evidence type="ECO:0000256" key="6">
    <source>
        <dbReference type="ARBA" id="ARBA00022989"/>
    </source>
</evidence>
<keyword evidence="2 8" id="KW-0813">Transport</keyword>
<feature type="transmembrane region" description="Helical" evidence="8">
    <location>
        <begin position="363"/>
        <end position="385"/>
    </location>
</feature>
<dbReference type="Gene3D" id="1.10.3720.10">
    <property type="entry name" value="MetI-like"/>
    <property type="match status" value="2"/>
</dbReference>
<feature type="domain" description="ABC transmembrane type-1" evidence="9">
    <location>
        <begin position="359"/>
        <end position="549"/>
    </location>
</feature>
<dbReference type="PANTHER" id="PTHR43357:SF4">
    <property type="entry name" value="INNER MEMBRANE ABC TRANSPORTER PERMEASE PROTEIN YDCV"/>
    <property type="match status" value="1"/>
</dbReference>
<protein>
    <recommendedName>
        <fullName evidence="9">ABC transmembrane type-1 domain-containing protein</fullName>
    </recommendedName>
</protein>
<dbReference type="PANTHER" id="PTHR43357">
    <property type="entry name" value="INNER MEMBRANE ABC TRANSPORTER PERMEASE PROTEIN YDCV"/>
    <property type="match status" value="1"/>
</dbReference>
<keyword evidence="3" id="KW-1003">Cell membrane</keyword>
<feature type="transmembrane region" description="Helical" evidence="8">
    <location>
        <begin position="199"/>
        <end position="226"/>
    </location>
</feature>
<comment type="subcellular location">
    <subcellularLocation>
        <location evidence="1">Cell inner membrane</location>
        <topology evidence="1">Multi-pass membrane protein</topology>
    </subcellularLocation>
    <subcellularLocation>
        <location evidence="8">Cell membrane</location>
        <topology evidence="8">Multi-pass membrane protein</topology>
    </subcellularLocation>
</comment>